<dbReference type="GO" id="GO:0022857">
    <property type="term" value="F:transmembrane transporter activity"/>
    <property type="evidence" value="ECO:0007669"/>
    <property type="project" value="InterPro"/>
</dbReference>
<dbReference type="PROSITE" id="PS50850">
    <property type="entry name" value="MFS"/>
    <property type="match status" value="1"/>
</dbReference>
<dbReference type="PANTHER" id="PTHR42718">
    <property type="entry name" value="MAJOR FACILITATOR SUPERFAMILY MULTIDRUG TRANSPORTER MFSC"/>
    <property type="match status" value="1"/>
</dbReference>
<accession>E3JBT1</accession>
<dbReference type="InParanoid" id="E3JBT1"/>
<keyword evidence="4 6" id="KW-0472">Membrane</keyword>
<feature type="transmembrane region" description="Helical" evidence="6">
    <location>
        <begin position="131"/>
        <end position="152"/>
    </location>
</feature>
<dbReference type="Gene3D" id="1.20.1720.10">
    <property type="entry name" value="Multidrug resistance protein D"/>
    <property type="match status" value="1"/>
</dbReference>
<evidence type="ECO:0000313" key="9">
    <source>
        <dbReference type="Proteomes" id="UP000002484"/>
    </source>
</evidence>
<evidence type="ECO:0000313" key="8">
    <source>
        <dbReference type="EMBL" id="ADP81101.1"/>
    </source>
</evidence>
<feature type="transmembrane region" description="Helical" evidence="6">
    <location>
        <begin position="42"/>
        <end position="61"/>
    </location>
</feature>
<dbReference type="EMBL" id="CP002299">
    <property type="protein sequence ID" value="ADP81101.1"/>
    <property type="molecule type" value="Genomic_DNA"/>
</dbReference>
<dbReference type="RefSeq" id="WP_013424219.1">
    <property type="nucleotide sequence ID" value="NC_014666.1"/>
</dbReference>
<dbReference type="Proteomes" id="UP000002484">
    <property type="component" value="Chromosome"/>
</dbReference>
<organism evidence="8 9">
    <name type="scientific">Pseudofrankia inefficax (strain DSM 45817 / CECT 9037 / DDB 130130 / EuI1c)</name>
    <name type="common">Frankia inefficax</name>
    <dbReference type="NCBI Taxonomy" id="298654"/>
    <lineage>
        <taxon>Bacteria</taxon>
        <taxon>Bacillati</taxon>
        <taxon>Actinomycetota</taxon>
        <taxon>Actinomycetes</taxon>
        <taxon>Frankiales</taxon>
        <taxon>Frankiaceae</taxon>
        <taxon>Pseudofrankia</taxon>
    </lineage>
</organism>
<feature type="transmembrane region" description="Helical" evidence="6">
    <location>
        <begin position="73"/>
        <end position="90"/>
    </location>
</feature>
<dbReference type="KEGG" id="fri:FraEuI1c_3078"/>
<proteinExistence type="predicted"/>
<dbReference type="SUPFAM" id="SSF103473">
    <property type="entry name" value="MFS general substrate transporter"/>
    <property type="match status" value="2"/>
</dbReference>
<evidence type="ECO:0000256" key="4">
    <source>
        <dbReference type="ARBA" id="ARBA00023136"/>
    </source>
</evidence>
<feature type="transmembrane region" description="Helical" evidence="6">
    <location>
        <begin position="372"/>
        <end position="393"/>
    </location>
</feature>
<dbReference type="eggNOG" id="COG0477">
    <property type="taxonomic scope" value="Bacteria"/>
</dbReference>
<keyword evidence="2 6" id="KW-0812">Transmembrane</keyword>
<name>E3JBT1_PSEI1</name>
<gene>
    <name evidence="8" type="ordered locus">FraEuI1c_3078</name>
</gene>
<protein>
    <submittedName>
        <fullName evidence="8">Major facilitator superfamily MFS_1</fullName>
    </submittedName>
</protein>
<dbReference type="Pfam" id="PF07690">
    <property type="entry name" value="MFS_1"/>
    <property type="match status" value="2"/>
</dbReference>
<reference evidence="8 9" key="1">
    <citation type="submission" date="2010-10" db="EMBL/GenBank/DDBJ databases">
        <title>Complete sequence of Frankia sp. EuI1c.</title>
        <authorList>
            <consortium name="US DOE Joint Genome Institute"/>
            <person name="Lucas S."/>
            <person name="Copeland A."/>
            <person name="Lapidus A."/>
            <person name="Cheng J.-F."/>
            <person name="Bruce D."/>
            <person name="Goodwin L."/>
            <person name="Pitluck S."/>
            <person name="Chertkov O."/>
            <person name="Detter J.C."/>
            <person name="Han C."/>
            <person name="Tapia R."/>
            <person name="Land M."/>
            <person name="Hauser L."/>
            <person name="Jeffries C."/>
            <person name="Kyrpides N."/>
            <person name="Ivanova N."/>
            <person name="Mikhailova N."/>
            <person name="Beauchemin N."/>
            <person name="Sen A."/>
            <person name="Sur S.A."/>
            <person name="Gtari M."/>
            <person name="Wall L."/>
            <person name="Tisa L."/>
            <person name="Woyke T."/>
        </authorList>
    </citation>
    <scope>NUCLEOTIDE SEQUENCE [LARGE SCALE GENOMIC DNA]</scope>
    <source>
        <strain evidence="9">DSM 45817 / CECT 9037 / EuI1c</strain>
    </source>
</reference>
<evidence type="ECO:0000256" key="6">
    <source>
        <dbReference type="SAM" id="Phobius"/>
    </source>
</evidence>
<evidence type="ECO:0000256" key="2">
    <source>
        <dbReference type="ARBA" id="ARBA00022692"/>
    </source>
</evidence>
<dbReference type="PANTHER" id="PTHR42718:SF42">
    <property type="entry name" value="EXPORT PROTEIN"/>
    <property type="match status" value="1"/>
</dbReference>
<feature type="transmembrane region" description="Helical" evidence="6">
    <location>
        <begin position="218"/>
        <end position="241"/>
    </location>
</feature>
<feature type="transmembrane region" description="Helical" evidence="6">
    <location>
        <begin position="158"/>
        <end position="182"/>
    </location>
</feature>
<comment type="subcellular location">
    <subcellularLocation>
        <location evidence="1">Cell membrane</location>
        <topology evidence="1">Multi-pass membrane protein</topology>
    </subcellularLocation>
</comment>
<feature type="transmembrane region" description="Helical" evidence="6">
    <location>
        <begin position="482"/>
        <end position="501"/>
    </location>
</feature>
<feature type="domain" description="Major facilitator superfamily (MFS) profile" evidence="7">
    <location>
        <begin position="7"/>
        <end position="505"/>
    </location>
</feature>
<dbReference type="InterPro" id="IPR020846">
    <property type="entry name" value="MFS_dom"/>
</dbReference>
<feature type="transmembrane region" description="Helical" evidence="6">
    <location>
        <begin position="317"/>
        <end position="335"/>
    </location>
</feature>
<dbReference type="GO" id="GO:0005886">
    <property type="term" value="C:plasma membrane"/>
    <property type="evidence" value="ECO:0007669"/>
    <property type="project" value="UniProtKB-SubCell"/>
</dbReference>
<dbReference type="OrthoDB" id="9781469at2"/>
<evidence type="ECO:0000256" key="3">
    <source>
        <dbReference type="ARBA" id="ARBA00022989"/>
    </source>
</evidence>
<dbReference type="AlphaFoldDB" id="E3JBT1"/>
<evidence type="ECO:0000256" key="5">
    <source>
        <dbReference type="SAM" id="MobiDB-lite"/>
    </source>
</evidence>
<keyword evidence="3 6" id="KW-1133">Transmembrane helix</keyword>
<dbReference type="STRING" id="298654.FraEuI1c_3078"/>
<feature type="transmembrane region" description="Helical" evidence="6">
    <location>
        <begin position="277"/>
        <end position="297"/>
    </location>
</feature>
<dbReference type="CDD" id="cd17321">
    <property type="entry name" value="MFS_MMR_MDR_like"/>
    <property type="match status" value="1"/>
</dbReference>
<dbReference type="InterPro" id="IPR011701">
    <property type="entry name" value="MFS"/>
</dbReference>
<feature type="transmembrane region" description="Helical" evidence="6">
    <location>
        <begin position="342"/>
        <end position="360"/>
    </location>
</feature>
<feature type="transmembrane region" description="Helical" evidence="6">
    <location>
        <begin position="414"/>
        <end position="431"/>
    </location>
</feature>
<feature type="transmembrane region" description="Helical" evidence="6">
    <location>
        <begin position="96"/>
        <end position="119"/>
    </location>
</feature>
<dbReference type="Gene3D" id="1.20.1250.20">
    <property type="entry name" value="MFS general substrate transporter like domains"/>
    <property type="match status" value="1"/>
</dbReference>
<evidence type="ECO:0000259" key="7">
    <source>
        <dbReference type="PROSITE" id="PS50850"/>
    </source>
</evidence>
<feature type="transmembrane region" description="Helical" evidence="6">
    <location>
        <begin position="194"/>
        <end position="212"/>
    </location>
</feature>
<keyword evidence="9" id="KW-1185">Reference proteome</keyword>
<feature type="region of interest" description="Disordered" evidence="5">
    <location>
        <begin position="531"/>
        <end position="553"/>
    </location>
</feature>
<dbReference type="HOGENOM" id="CLU_000960_28_2_11"/>
<evidence type="ECO:0000256" key="1">
    <source>
        <dbReference type="ARBA" id="ARBA00004651"/>
    </source>
</evidence>
<sequence>MGRKWWALGGVAVAVFVVGLDGTVLSVALPVLAPRLHGSATDLVWFSSAYLLTWAAAMLPLGSLGDRYGRRRVMIGSLAAFGATSAWAAWSGSAGMFIAARAVGGVAGAGIVVMAMSAVTVMFTEEERPRAVGVWAGVNFLALPTGPILGGWLLDRFWWGWVFLINVPVVVIALVAVVTLVPESRAPRQGRLDLVGMVLFGAGLAGLVYGFAEAGTRGWASAVVIAALAAGTVLLTAFAVWQRPSTPGPATTPAAMPAAVRVREPLVDVSLFRIPEYVWGTVLAFLCSLAMIGLLFTLPQYFQAVLGVDSIGSGLRLLPLLGGLAVGAAGAEPLAKAIGAKAVLAGGFAVMGSGLMVGAATDLSSGLGFLSVWTPITGVGIGTVIATATAAALGRIPVARAGTASALIQALQDAGSPFGAAVLGTAALAGYRGHLDTTGLTAAQAGVARGGVFDGAALADQVHSPALLAGVRSAFVYGVDTALLLCGGIAFAGALLALLVFPRRATIGSSAAAAAGSQADVETPPVSLVARQSGVPQPGAATMIEPALGDGSA</sequence>
<dbReference type="InterPro" id="IPR036259">
    <property type="entry name" value="MFS_trans_sf"/>
</dbReference>